<dbReference type="InterPro" id="IPR000209">
    <property type="entry name" value="Peptidase_S8/S53_dom"/>
</dbReference>
<dbReference type="InterPro" id="IPR036852">
    <property type="entry name" value="Peptidase_S8/S53_dom_sf"/>
</dbReference>
<dbReference type="AlphaFoldDB" id="A0A894XAL9"/>
<protein>
    <recommendedName>
        <fullName evidence="1">Peptidase S8/S53 domain-containing protein</fullName>
    </recommendedName>
</protein>
<dbReference type="InterPro" id="IPR034074">
    <property type="entry name" value="Y4bN_pept_dom"/>
</dbReference>
<accession>A0A894XAL9</accession>
<organism evidence="2">
    <name type="scientific">Pseudomonas aeruginosa</name>
    <dbReference type="NCBI Taxonomy" id="287"/>
    <lineage>
        <taxon>Bacteria</taxon>
        <taxon>Pseudomonadati</taxon>
        <taxon>Pseudomonadota</taxon>
        <taxon>Gammaproteobacteria</taxon>
        <taxon>Pseudomonadales</taxon>
        <taxon>Pseudomonadaceae</taxon>
        <taxon>Pseudomonas</taxon>
    </lineage>
</organism>
<evidence type="ECO:0000313" key="2">
    <source>
        <dbReference type="EMBL" id="QRX85431.1"/>
    </source>
</evidence>
<evidence type="ECO:0000259" key="1">
    <source>
        <dbReference type="Pfam" id="PF00082"/>
    </source>
</evidence>
<reference evidence="2" key="1">
    <citation type="journal article" name="Microorganisms">
        <title>Unravelling the Features of Success of VIM-Producing ST111 and ST235 Pseudomonas aeruginosa in a Greek Hospital.</title>
        <authorList>
            <person name="Papagiannitsis C.C."/>
            <person name="Verra A."/>
            <person name="Galani V."/>
            <person name="Xitsas S."/>
            <person name="Bitar I."/>
            <person name="Hrabak J."/>
            <person name="Petinaki E."/>
        </authorList>
    </citation>
    <scope>NUCLEOTIDE SEQUENCE</scope>
    <source>
        <strain evidence="2">Pae9047-Lar</strain>
    </source>
</reference>
<dbReference type="GO" id="GO:0006508">
    <property type="term" value="P:proteolysis"/>
    <property type="evidence" value="ECO:0007669"/>
    <property type="project" value="InterPro"/>
</dbReference>
<dbReference type="Gene3D" id="3.40.50.200">
    <property type="entry name" value="Peptidase S8/S53 domain"/>
    <property type="match status" value="1"/>
</dbReference>
<dbReference type="SUPFAM" id="SSF52743">
    <property type="entry name" value="Subtilisin-like"/>
    <property type="match status" value="1"/>
</dbReference>
<feature type="domain" description="Peptidase S8/S53" evidence="1">
    <location>
        <begin position="223"/>
        <end position="473"/>
    </location>
</feature>
<dbReference type="EMBL" id="MT437279">
    <property type="protein sequence ID" value="QRX85431.1"/>
    <property type="molecule type" value="Genomic_DNA"/>
</dbReference>
<dbReference type="GO" id="GO:0004252">
    <property type="term" value="F:serine-type endopeptidase activity"/>
    <property type="evidence" value="ECO:0007669"/>
    <property type="project" value="InterPro"/>
</dbReference>
<sequence>MHPAFLAKSYFPSTILRDSGLVILGSKPVSIVPQKVRSGEPRETKTASIFVSGTADSFRAMDESLMSLKASMTRQVEFARIEFISMYAAKDKLRTSSVSQWPDYVHVTIHAGESDSDIHLAFKHFVEELGGRISSRGFRFVSGLTFVVVQLFPEMIPRLAEFTRVRLIRSLPELQEEWKLKPDLARAYRSLSLPVGKPISNVKAAIFDGGTANAFPQHVVEISSPLQPPSSTKDLSHGVNVTSSFLYGLVNEDTSNLPLPYCYVDHHRVLPTSDSPEQALDVLDRIVTALRSAKVSGAQYRFANISLGPVTTFFDDDVHEWTSRLDTELSDGQTLCTVAVGNNGLLGEELGRIQPPGDAVNAFAIGAAGSTKKKWGRAPYSALGPGRSPGYVKPDVLAFGGSDEEPVPVFSPLANTVIPVAGTSFASPLALRVAVGADVLSGSVFNPITLQALMINGSEFSGRSHSRAEVGWGRVSLEPENIIFTGPDVVRVVYQGMTHPGKPQKAVIPIPRSLPAGSKVNVAATFCYRAPVDSAHAINYTRSGLWVRAYKSPKKPLPLFGSGMYKSEAELRSDSMRWDTVLHAKRKITVDDLDGPYFHINYQVRDEGEAVRMEDAVPMPYALVVTIEAPGVNDLLSRVQSEYPVLQTLPVMVEPGIEIST</sequence>
<name>A0A894XAL9_PSEAI</name>
<dbReference type="Pfam" id="PF00082">
    <property type="entry name" value="Peptidase_S8"/>
    <property type="match status" value="1"/>
</dbReference>
<proteinExistence type="predicted"/>
<dbReference type="CDD" id="cd04847">
    <property type="entry name" value="Peptidases_S8_Subtilisin_like_2"/>
    <property type="match status" value="1"/>
</dbReference>